<dbReference type="EMBL" id="CM024796">
    <property type="protein sequence ID" value="KAG8000973.1"/>
    <property type="molecule type" value="Genomic_DNA"/>
</dbReference>
<name>A0ACB7EH88_NIBAL</name>
<evidence type="ECO:0000313" key="2">
    <source>
        <dbReference type="Proteomes" id="UP000805704"/>
    </source>
</evidence>
<accession>A0ACB7EH88</accession>
<reference evidence="1" key="1">
    <citation type="submission" date="2020-04" db="EMBL/GenBank/DDBJ databases">
        <title>A chromosome-scale assembly and high-density genetic map of the yellow drum (Nibea albiflora) genome.</title>
        <authorList>
            <person name="Xu D."/>
            <person name="Zhang W."/>
            <person name="Chen R."/>
            <person name="Tan P."/>
            <person name="Wang L."/>
            <person name="Song H."/>
            <person name="Tian L."/>
            <person name="Zhu Q."/>
            <person name="Wang B."/>
        </authorList>
    </citation>
    <scope>NUCLEOTIDE SEQUENCE</scope>
    <source>
        <strain evidence="1">ZJHYS-2018</strain>
    </source>
</reference>
<keyword evidence="2" id="KW-1185">Reference proteome</keyword>
<protein>
    <submittedName>
        <fullName evidence="1">Uncharacterized protein</fullName>
    </submittedName>
</protein>
<evidence type="ECO:0000313" key="1">
    <source>
        <dbReference type="EMBL" id="KAG8000973.1"/>
    </source>
</evidence>
<feature type="non-terminal residue" evidence="1">
    <location>
        <position position="1"/>
    </location>
</feature>
<proteinExistence type="predicted"/>
<gene>
    <name evidence="1" type="ORF">GBF38_018362</name>
</gene>
<sequence length="85" mass="9205">QGLFVSRAGFEVVLTHELRLGRLEERRPGTVKTCCAHPGSAPVQFSYCTCVRCFDFNGEPFSGAGLDPGDRLRPADSSPHQLGAQ</sequence>
<dbReference type="Proteomes" id="UP000805704">
    <property type="component" value="Chromosome 8"/>
</dbReference>
<organism evidence="1 2">
    <name type="scientific">Nibea albiflora</name>
    <name type="common">Yellow drum</name>
    <name type="synonym">Corvina albiflora</name>
    <dbReference type="NCBI Taxonomy" id="240163"/>
    <lineage>
        <taxon>Eukaryota</taxon>
        <taxon>Metazoa</taxon>
        <taxon>Chordata</taxon>
        <taxon>Craniata</taxon>
        <taxon>Vertebrata</taxon>
        <taxon>Euteleostomi</taxon>
        <taxon>Actinopterygii</taxon>
        <taxon>Neopterygii</taxon>
        <taxon>Teleostei</taxon>
        <taxon>Neoteleostei</taxon>
        <taxon>Acanthomorphata</taxon>
        <taxon>Eupercaria</taxon>
        <taxon>Sciaenidae</taxon>
        <taxon>Nibea</taxon>
    </lineage>
</organism>
<comment type="caution">
    <text evidence="1">The sequence shown here is derived from an EMBL/GenBank/DDBJ whole genome shotgun (WGS) entry which is preliminary data.</text>
</comment>